<feature type="compositionally biased region" description="Low complexity" evidence="7">
    <location>
        <begin position="242"/>
        <end position="253"/>
    </location>
</feature>
<sequence>MAKNNNNNNNSKKVNSSGRISNSGLEVISQIGIQDISQNIINSIWRGEQLADIDKETMNTLTNQISYENLQSLLTELQKIPIEPLLTIMLGDTKPTQPPPPPKKTATRKSAAQKKKLNKKKKEEENEDEEMVDEKENDIEKVEELDAFIYQQDSNKFSEFIQESNISIQGMVVFFYWLIEHGNTNHHHTSQKSILEYKFTASSIYLQMVVLLRKAFHPFAYRSIMKLFSKKQLPSQQNSKTNNNNNNNNNNNVNKRKTEEISEDEEDEEDGMEVDNNKKPDIDNLERFWISQLMKLLKDFKWMLERFSLSAFFESYLDTVEGIIGLSRSHNLPKKPKIKGKNSFSLTPEETKLIQMSLDIMSLLISEKNIHGNYEVLVPPVLKDLIPTLTLNPGNGPLPSVLPKSLLYDRDNSIQFIKNEIVPNVESHDQIIVLLQHICVRFNTNSFPNFFVTFSKNIKSNFRLFSVEISLSLLQTEEVLKSDEVTPKLLSILVQRSSDKISTVRSKSLSCLSHLLSNELSLPHLKKHLKQVFHLDQQLKVKSSTNGNDDGDDMDSSDEENEKPTFISFLMKRSQDEKSLVRKSALQVLEVIASQNPTGVKRDILDILMKRTSDSSPLIRKQVISTLTTLLKNYPTNSNVIDYWRKVVLPLITDAEQTVVEKSLESINDIIFNQILTTKANNSNNSSTNIWIILHDISIDMTPYLGRVCYLMSQKKMITPQIIKAIQKAIVEFDSDQVAYGCWNLLSLIAYNCPDKIDQNLIISSWNKFKDSKSFQSASEAERVKMLSLLLNVLKVMEGICDILPLESAKSIFQEIYLKVKRFTSPSSLTQVYINILYKLTNTIHSGKAQNKSDQKLVVDQAIEEWSKTLLNICDQQLGLFIMPDKRQPQAPAPSEDMIVQYLFTIGELIQIPQVKLPSRLKTIVQALISPSLGFAKDQEDKVVEQKISVPVRAYAFITLGKLCLGDDKLAKRCIATFAKELEISDSEVIRNNVMVVMCDLCIRYTQLVDNYIPNIAMCLRDPSELVRKQTLISLTRLLQEDYVKWKGSLFFRFVESLVDPSPIVSEFSHYCLLNVIQLKYGGGGIQKDSNTNNNNNNNGGSAIGNIFYTHFLETIFVLNDCKAHSQFNQSVNNMVFNLNKHNSTAKNEKFSLKGEQNHEKRMKIYEIFLQNMDDAHKFQVMAKLCMDILSEIVDEKLPLQECHHVLYDTLSILACQDIKLNAMSKKMQEEEDDESQEAVAKVKAAEGKLLSRIVKKSVMENIVPIIIELKHLLESKRSPLLRKIIIYLQVLNKDFKEELTEIMAGNKELAKEIEYDLKSYNKKSLQSPMKKRVSLMPELLTPHNTAANNKVDQTPNAANIANFVVPSVRTPARKSIGGAINVSVAKSPPIKPFGSLSSKISITPSKLPQQQSPFTELLLKSRNMDNDIDNDSINNSIINSTPMKLNSKTPLRSAMRHSIGGAIDHRPSPTVKSIKFNLTLDDNSPSKVNSPKPKWNVNLPGETDPINDFTNNSDNDDDDDNVDEEDMRINKKSNQHKKSKLLHDNTVIDNEDDKENEMHVDNHVNKKVRTLRPSTPLTKLSKSNKQSK</sequence>
<dbReference type="SUPFAM" id="SSF48371">
    <property type="entry name" value="ARM repeat"/>
    <property type="match status" value="1"/>
</dbReference>
<feature type="compositionally biased region" description="Basic residues" evidence="7">
    <location>
        <begin position="1531"/>
        <end position="1541"/>
    </location>
</feature>
<dbReference type="InterPro" id="IPR016024">
    <property type="entry name" value="ARM-type_fold"/>
</dbReference>
<dbReference type="EMBL" id="LODT01000010">
    <property type="protein sequence ID" value="KYR01302.1"/>
    <property type="molecule type" value="Genomic_DNA"/>
</dbReference>
<comment type="subcellular location">
    <subcellularLocation>
        <location evidence="1">Nucleus</location>
    </subcellularLocation>
</comment>
<dbReference type="GO" id="GO:0007076">
    <property type="term" value="P:mitotic chromosome condensation"/>
    <property type="evidence" value="ECO:0007669"/>
    <property type="project" value="InterPro"/>
</dbReference>
<keyword evidence="6" id="KW-0131">Cell cycle</keyword>
<dbReference type="InterPro" id="IPR032682">
    <property type="entry name" value="Cnd1_C"/>
</dbReference>
<evidence type="ECO:0000256" key="2">
    <source>
        <dbReference type="ARBA" id="ARBA00022618"/>
    </source>
</evidence>
<evidence type="ECO:0000256" key="6">
    <source>
        <dbReference type="ARBA" id="ARBA00023306"/>
    </source>
</evidence>
<dbReference type="Gene3D" id="1.25.10.10">
    <property type="entry name" value="Leucine-rich Repeat Variant"/>
    <property type="match status" value="2"/>
</dbReference>
<evidence type="ECO:0000256" key="3">
    <source>
        <dbReference type="ARBA" id="ARBA00022776"/>
    </source>
</evidence>
<feature type="compositionally biased region" description="Acidic residues" evidence="7">
    <location>
        <begin position="261"/>
        <end position="273"/>
    </location>
</feature>
<dbReference type="GO" id="GO:0010032">
    <property type="term" value="P:meiotic chromosome condensation"/>
    <property type="evidence" value="ECO:0007669"/>
    <property type="project" value="TreeGrafter"/>
</dbReference>
<evidence type="ECO:0000256" key="1">
    <source>
        <dbReference type="ARBA" id="ARBA00004123"/>
    </source>
</evidence>
<evidence type="ECO:0000313" key="9">
    <source>
        <dbReference type="EMBL" id="KYR01302.1"/>
    </source>
</evidence>
<keyword evidence="5" id="KW-0539">Nucleus</keyword>
<gene>
    <name evidence="9" type="ORF">DLAC_02022</name>
</gene>
<reference evidence="9 10" key="1">
    <citation type="submission" date="2015-12" db="EMBL/GenBank/DDBJ databases">
        <title>Dictyostelia acquired genes for synthesis and detection of signals that induce cell-type specialization by lateral gene transfer from prokaryotes.</title>
        <authorList>
            <person name="Gloeckner G."/>
            <person name="Schaap P."/>
        </authorList>
    </citation>
    <scope>NUCLEOTIDE SEQUENCE [LARGE SCALE GENOMIC DNA]</scope>
    <source>
        <strain evidence="9 10">TK</strain>
    </source>
</reference>
<feature type="region of interest" description="Disordered" evidence="7">
    <location>
        <begin position="233"/>
        <end position="278"/>
    </location>
</feature>
<organism evidence="9 10">
    <name type="scientific">Tieghemostelium lacteum</name>
    <name type="common">Slime mold</name>
    <name type="synonym">Dictyostelium lacteum</name>
    <dbReference type="NCBI Taxonomy" id="361077"/>
    <lineage>
        <taxon>Eukaryota</taxon>
        <taxon>Amoebozoa</taxon>
        <taxon>Evosea</taxon>
        <taxon>Eumycetozoa</taxon>
        <taxon>Dictyostelia</taxon>
        <taxon>Dictyosteliales</taxon>
        <taxon>Raperosteliaceae</taxon>
        <taxon>Tieghemostelium</taxon>
    </lineage>
</organism>
<name>A0A152A4Y3_TIELA</name>
<dbReference type="PANTHER" id="PTHR14222:SF1">
    <property type="entry name" value="CONDENSIN-2 COMPLEX SUBUNIT D3"/>
    <property type="match status" value="1"/>
</dbReference>
<evidence type="ECO:0000259" key="8">
    <source>
        <dbReference type="Pfam" id="PF12717"/>
    </source>
</evidence>
<protein>
    <submittedName>
        <fullName evidence="9">Non-SMC condensin II complex</fullName>
    </submittedName>
</protein>
<keyword evidence="4" id="KW-0226">DNA condensation</keyword>
<evidence type="ECO:0000313" key="10">
    <source>
        <dbReference type="Proteomes" id="UP000076078"/>
    </source>
</evidence>
<dbReference type="Proteomes" id="UP000076078">
    <property type="component" value="Unassembled WGS sequence"/>
</dbReference>
<feature type="region of interest" description="Disordered" evidence="7">
    <location>
        <begin position="1483"/>
        <end position="1589"/>
    </location>
</feature>
<dbReference type="GO" id="GO:0005634">
    <property type="term" value="C:nucleus"/>
    <property type="evidence" value="ECO:0007669"/>
    <property type="project" value="UniProtKB-SubCell"/>
</dbReference>
<keyword evidence="2" id="KW-0132">Cell division</keyword>
<keyword evidence="3" id="KW-0498">Mitosis</keyword>
<keyword evidence="10" id="KW-1185">Reference proteome</keyword>
<dbReference type="GO" id="GO:0042393">
    <property type="term" value="F:histone binding"/>
    <property type="evidence" value="ECO:0007669"/>
    <property type="project" value="TreeGrafter"/>
</dbReference>
<feature type="compositionally biased region" description="Basic residues" evidence="7">
    <location>
        <begin position="105"/>
        <end position="120"/>
    </location>
</feature>
<feature type="compositionally biased region" description="Acidic residues" evidence="7">
    <location>
        <begin position="1515"/>
        <end position="1527"/>
    </location>
</feature>
<accession>A0A152A4Y3</accession>
<feature type="compositionally biased region" description="Acidic residues" evidence="7">
    <location>
        <begin position="125"/>
        <end position="137"/>
    </location>
</feature>
<dbReference type="GO" id="GO:0051301">
    <property type="term" value="P:cell division"/>
    <property type="evidence" value="ECO:0007669"/>
    <property type="project" value="UniProtKB-KW"/>
</dbReference>
<comment type="caution">
    <text evidence="9">The sequence shown here is derived from an EMBL/GenBank/DDBJ whole genome shotgun (WGS) entry which is preliminary data.</text>
</comment>
<dbReference type="InterPro" id="IPR026971">
    <property type="entry name" value="CND1/NCAPD3"/>
</dbReference>
<evidence type="ECO:0000256" key="5">
    <source>
        <dbReference type="ARBA" id="ARBA00023242"/>
    </source>
</evidence>
<dbReference type="PANTHER" id="PTHR14222">
    <property type="entry name" value="CONDENSIN"/>
    <property type="match status" value="1"/>
</dbReference>
<dbReference type="GO" id="GO:0000796">
    <property type="term" value="C:condensin complex"/>
    <property type="evidence" value="ECO:0007669"/>
    <property type="project" value="TreeGrafter"/>
</dbReference>
<dbReference type="GO" id="GO:0000779">
    <property type="term" value="C:condensed chromosome, centromeric region"/>
    <property type="evidence" value="ECO:0007669"/>
    <property type="project" value="TreeGrafter"/>
</dbReference>
<proteinExistence type="predicted"/>
<feature type="domain" description="Condensin complex subunit 1 C-terminal" evidence="8">
    <location>
        <begin position="989"/>
        <end position="1077"/>
    </location>
</feature>
<dbReference type="Pfam" id="PF12717">
    <property type="entry name" value="Cnd1"/>
    <property type="match status" value="1"/>
</dbReference>
<evidence type="ECO:0000256" key="4">
    <source>
        <dbReference type="ARBA" id="ARBA00023067"/>
    </source>
</evidence>
<feature type="region of interest" description="Disordered" evidence="7">
    <location>
        <begin position="90"/>
        <end position="137"/>
    </location>
</feature>
<dbReference type="FunCoup" id="A0A152A4Y3">
    <property type="interactions" value="15"/>
</dbReference>
<evidence type="ECO:0000256" key="7">
    <source>
        <dbReference type="SAM" id="MobiDB-lite"/>
    </source>
</evidence>
<dbReference type="OrthoDB" id="10263978at2759"/>
<dbReference type="InParanoid" id="A0A152A4Y3"/>
<dbReference type="STRING" id="361077.A0A152A4Y3"/>
<dbReference type="InterPro" id="IPR011989">
    <property type="entry name" value="ARM-like"/>
</dbReference>
<feature type="compositionally biased region" description="Polar residues" evidence="7">
    <location>
        <begin position="1573"/>
        <end position="1589"/>
    </location>
</feature>
<dbReference type="OMA" id="CIATFAK"/>